<accession>A0AAD8H4W3</accession>
<dbReference type="GO" id="GO:0005634">
    <property type="term" value="C:nucleus"/>
    <property type="evidence" value="ECO:0007669"/>
    <property type="project" value="UniProtKB-SubCell"/>
</dbReference>
<dbReference type="SMART" id="SM01385">
    <property type="entry name" value="DSS1_SEM1"/>
    <property type="match status" value="1"/>
</dbReference>
<dbReference type="Proteomes" id="UP001237642">
    <property type="component" value="Unassembled WGS sequence"/>
</dbReference>
<dbReference type="InterPro" id="IPR007834">
    <property type="entry name" value="DSS1_SEM1"/>
</dbReference>
<name>A0AAD8H4W3_9APIA</name>
<dbReference type="GO" id="GO:0006406">
    <property type="term" value="P:mRNA export from nucleus"/>
    <property type="evidence" value="ECO:0007669"/>
    <property type="project" value="UniProtKB-UniRule"/>
</dbReference>
<comment type="similarity">
    <text evidence="1 2">Belongs to the DSS1/SEM1 family.</text>
</comment>
<dbReference type="PANTHER" id="PTHR16771">
    <property type="entry name" value="26 PROTEASOME COMPLEX SUBUNIT DSS1"/>
    <property type="match status" value="1"/>
</dbReference>
<dbReference type="EMBL" id="JAUIZM010000010">
    <property type="protein sequence ID" value="KAK1359695.1"/>
    <property type="molecule type" value="Genomic_DNA"/>
</dbReference>
<evidence type="ECO:0000313" key="4">
    <source>
        <dbReference type="Proteomes" id="UP001237642"/>
    </source>
</evidence>
<reference evidence="3" key="2">
    <citation type="submission" date="2023-05" db="EMBL/GenBank/DDBJ databases">
        <authorList>
            <person name="Schelkunov M.I."/>
        </authorList>
    </citation>
    <scope>NUCLEOTIDE SEQUENCE</scope>
    <source>
        <strain evidence="3">Hsosn_3</strain>
        <tissue evidence="3">Leaf</tissue>
    </source>
</reference>
<reference evidence="3" key="1">
    <citation type="submission" date="2023-02" db="EMBL/GenBank/DDBJ databases">
        <title>Genome of toxic invasive species Heracleum sosnowskyi carries increased number of genes despite the absence of recent whole-genome duplications.</title>
        <authorList>
            <person name="Schelkunov M."/>
            <person name="Shtratnikova V."/>
            <person name="Makarenko M."/>
            <person name="Klepikova A."/>
            <person name="Omelchenko D."/>
            <person name="Novikova G."/>
            <person name="Obukhova E."/>
            <person name="Bogdanov V."/>
            <person name="Penin A."/>
            <person name="Logacheva M."/>
        </authorList>
    </citation>
    <scope>NUCLEOTIDE SEQUENCE</scope>
    <source>
        <strain evidence="3">Hsosn_3</strain>
        <tissue evidence="3">Leaf</tissue>
    </source>
</reference>
<proteinExistence type="inferred from homology"/>
<evidence type="ECO:0000256" key="2">
    <source>
        <dbReference type="RuleBase" id="RU369057"/>
    </source>
</evidence>
<dbReference type="GO" id="GO:0043248">
    <property type="term" value="P:proteasome assembly"/>
    <property type="evidence" value="ECO:0007669"/>
    <property type="project" value="UniProtKB-UniRule"/>
</dbReference>
<dbReference type="Pfam" id="PF05160">
    <property type="entry name" value="DSS1_SEM1"/>
    <property type="match status" value="1"/>
</dbReference>
<gene>
    <name evidence="3" type="ORF">POM88_044169</name>
</gene>
<keyword evidence="4" id="KW-1185">Reference proteome</keyword>
<comment type="subcellular location">
    <subcellularLocation>
        <location evidence="2">Nucleus</location>
    </subcellularLocation>
</comment>
<evidence type="ECO:0000313" key="3">
    <source>
        <dbReference type="EMBL" id="KAK1359695.1"/>
    </source>
</evidence>
<organism evidence="3 4">
    <name type="scientific">Heracleum sosnowskyi</name>
    <dbReference type="NCBI Taxonomy" id="360622"/>
    <lineage>
        <taxon>Eukaryota</taxon>
        <taxon>Viridiplantae</taxon>
        <taxon>Streptophyta</taxon>
        <taxon>Embryophyta</taxon>
        <taxon>Tracheophyta</taxon>
        <taxon>Spermatophyta</taxon>
        <taxon>Magnoliopsida</taxon>
        <taxon>eudicotyledons</taxon>
        <taxon>Gunneridae</taxon>
        <taxon>Pentapetalae</taxon>
        <taxon>asterids</taxon>
        <taxon>campanulids</taxon>
        <taxon>Apiales</taxon>
        <taxon>Apiaceae</taxon>
        <taxon>Apioideae</taxon>
        <taxon>apioid superclade</taxon>
        <taxon>Tordylieae</taxon>
        <taxon>Tordyliinae</taxon>
        <taxon>Heracleum</taxon>
    </lineage>
</organism>
<evidence type="ECO:0000256" key="1">
    <source>
        <dbReference type="ARBA" id="ARBA00034491"/>
    </source>
</evidence>
<dbReference type="PANTHER" id="PTHR16771:SF17">
    <property type="entry name" value="PROTEIN DELETION OF SUV3 SUPPRESSOR 1(I)-RELATED"/>
    <property type="match status" value="1"/>
</dbReference>
<comment type="caution">
    <text evidence="3">The sequence shown here is derived from an EMBL/GenBank/DDBJ whole genome shotgun (WGS) entry which is preliminary data.</text>
</comment>
<dbReference type="GO" id="GO:0000724">
    <property type="term" value="P:double-strand break repair via homologous recombination"/>
    <property type="evidence" value="ECO:0007669"/>
    <property type="project" value="TreeGrafter"/>
</dbReference>
<keyword evidence="2" id="KW-0539">Nucleus</keyword>
<sequence>MLWICYNEVFKTCRELRALIIIAEKAQRTDGLGSRLLQFSSGTNFVQKWLLMADTKPQEKVEEVAKIDLFEDDDEFEEFEIGQEFDEKKEVGIDVTQQWEDDWDDDDVNDDFSLQLRRELVNNSTRKI</sequence>
<dbReference type="GO" id="GO:0008541">
    <property type="term" value="C:proteasome regulatory particle, lid subcomplex"/>
    <property type="evidence" value="ECO:0007669"/>
    <property type="project" value="UniProtKB-UniRule"/>
</dbReference>
<dbReference type="AlphaFoldDB" id="A0AAD8H4W3"/>
<keyword evidence="2 3" id="KW-0647">Proteasome</keyword>
<protein>
    <recommendedName>
        <fullName evidence="2">26S proteasome complex subunit SEM1</fullName>
    </recommendedName>
</protein>
<comment type="function">
    <text evidence="2">Component of the 26S proteasome, a multiprotein complex involved in the ATP-dependent degradation of ubiquitinated proteins.</text>
</comment>